<dbReference type="GO" id="GO:0000462">
    <property type="term" value="P:maturation of SSU-rRNA from tricistronic rRNA transcript (SSU-rRNA, 5.8S rRNA, LSU-rRNA)"/>
    <property type="evidence" value="ECO:0007669"/>
    <property type="project" value="TreeGrafter"/>
</dbReference>
<evidence type="ECO:0000313" key="3">
    <source>
        <dbReference type="EMBL" id="KAJ3123317.1"/>
    </source>
</evidence>
<feature type="compositionally biased region" description="Polar residues" evidence="1">
    <location>
        <begin position="405"/>
        <end position="420"/>
    </location>
</feature>
<feature type="region of interest" description="Disordered" evidence="1">
    <location>
        <begin position="404"/>
        <end position="452"/>
    </location>
</feature>
<protein>
    <recommendedName>
        <fullName evidence="2">AATF leucine zipper-containing domain-containing protein</fullName>
    </recommendedName>
</protein>
<evidence type="ECO:0000256" key="1">
    <source>
        <dbReference type="SAM" id="MobiDB-lite"/>
    </source>
</evidence>
<feature type="compositionally biased region" description="Low complexity" evidence="1">
    <location>
        <begin position="39"/>
        <end position="50"/>
    </location>
</feature>
<feature type="domain" description="AATF leucine zipper-containing" evidence="2">
    <location>
        <begin position="206"/>
        <end position="348"/>
    </location>
</feature>
<dbReference type="EMBL" id="JADGJH010000745">
    <property type="protein sequence ID" value="KAJ3123317.1"/>
    <property type="molecule type" value="Genomic_DNA"/>
</dbReference>
<dbReference type="InterPro" id="IPR025160">
    <property type="entry name" value="AATF"/>
</dbReference>
<reference evidence="3" key="1">
    <citation type="submission" date="2020-05" db="EMBL/GenBank/DDBJ databases">
        <title>Phylogenomic resolution of chytrid fungi.</title>
        <authorList>
            <person name="Stajich J.E."/>
            <person name="Amses K."/>
            <person name="Simmons R."/>
            <person name="Seto K."/>
            <person name="Myers J."/>
            <person name="Bonds A."/>
            <person name="Quandt C.A."/>
            <person name="Barry K."/>
            <person name="Liu P."/>
            <person name="Grigoriev I."/>
            <person name="Longcore J.E."/>
            <person name="James T.Y."/>
        </authorList>
    </citation>
    <scope>NUCLEOTIDE SEQUENCE</scope>
    <source>
        <strain evidence="3">JEL0513</strain>
    </source>
</reference>
<comment type="caution">
    <text evidence="3">The sequence shown here is derived from an EMBL/GenBank/DDBJ whole genome shotgun (WGS) entry which is preliminary data.</text>
</comment>
<dbReference type="Pfam" id="PF13339">
    <property type="entry name" value="AATF-Che1"/>
    <property type="match status" value="1"/>
</dbReference>
<sequence length="505" mass="55115">MVPPVKKLTAELALTRAKVVKTAKQKAATQAAKPKKALGELLAELANPAPDNFDPETDGADGFGNNNDSDSDGPDNDNSHSINTAHYLAVGEGNIRRQLGRNLDTDNPKYQGKPVSRRDLNRNRRIDDDNDDEEESDDNDGDDDGNGDENDNDSHGSDNEDGSDNDEELEQESEETDTAQIAENLKRMAEKEKELLKNLVTNKSSDVEKGLNVRNQMSIWESLLDLRIQIQPSLIAANILPLEPSLSAFISTSVLPTETIAKTATALATAAQSTVDLINTLLDTRAELSSHNETVTLTPPDFCSKRKRQPDRKNDEINLEEIWDRISSFDAAFDAGFRDTTIEKWSNKVTAVASAASSAAAGKKFTAINLGALAQIRNVLADSDRLLKRTRLVRGGDTRRLGTIAGNTLSGSNKDVNGSAKNAMAAGQNDGDGSGGKTEREEIEEREEQLQLKRRAGKGLDAHLSNFDDEIFDDGDFYQQLLKELIEGRLLETGVTKKNGTKQNN</sequence>
<feature type="compositionally biased region" description="Basic and acidic residues" evidence="1">
    <location>
        <begin position="116"/>
        <end position="127"/>
    </location>
</feature>
<organism evidence="3 4">
    <name type="scientific">Physocladia obscura</name>
    <dbReference type="NCBI Taxonomy" id="109957"/>
    <lineage>
        <taxon>Eukaryota</taxon>
        <taxon>Fungi</taxon>
        <taxon>Fungi incertae sedis</taxon>
        <taxon>Chytridiomycota</taxon>
        <taxon>Chytridiomycota incertae sedis</taxon>
        <taxon>Chytridiomycetes</taxon>
        <taxon>Chytridiales</taxon>
        <taxon>Chytriomycetaceae</taxon>
        <taxon>Physocladia</taxon>
    </lineage>
</organism>
<name>A0AAD5T2M0_9FUNG</name>
<dbReference type="AlphaFoldDB" id="A0AAD5T2M0"/>
<feature type="compositionally biased region" description="Acidic residues" evidence="1">
    <location>
        <begin position="159"/>
        <end position="177"/>
    </location>
</feature>
<dbReference type="Proteomes" id="UP001211907">
    <property type="component" value="Unassembled WGS sequence"/>
</dbReference>
<feature type="region of interest" description="Disordered" evidence="1">
    <location>
        <begin position="25"/>
        <end position="178"/>
    </location>
</feature>
<evidence type="ECO:0000313" key="4">
    <source>
        <dbReference type="Proteomes" id="UP001211907"/>
    </source>
</evidence>
<feature type="compositionally biased region" description="Acidic residues" evidence="1">
    <location>
        <begin position="128"/>
        <end position="151"/>
    </location>
</feature>
<dbReference type="PANTHER" id="PTHR15565">
    <property type="entry name" value="AATF PROTEIN APOPTOSIS ANTAGONIZING TRANSCRIPTION FACTOR"/>
    <property type="match status" value="1"/>
</dbReference>
<dbReference type="InterPro" id="IPR039223">
    <property type="entry name" value="AATF/Bfr2"/>
</dbReference>
<proteinExistence type="predicted"/>
<evidence type="ECO:0000259" key="2">
    <source>
        <dbReference type="Pfam" id="PF13339"/>
    </source>
</evidence>
<accession>A0AAD5T2M0</accession>
<keyword evidence="4" id="KW-1185">Reference proteome</keyword>
<gene>
    <name evidence="3" type="ORF">HK100_011644</name>
</gene>
<dbReference type="PANTHER" id="PTHR15565:SF0">
    <property type="entry name" value="PROTEIN AATF"/>
    <property type="match status" value="1"/>
</dbReference>
<dbReference type="GO" id="GO:0005730">
    <property type="term" value="C:nucleolus"/>
    <property type="evidence" value="ECO:0007669"/>
    <property type="project" value="TreeGrafter"/>
</dbReference>